<evidence type="ECO:0000313" key="1">
    <source>
        <dbReference type="EMBL" id="MCS4488395.1"/>
    </source>
</evidence>
<dbReference type="Proteomes" id="UP001206548">
    <property type="component" value="Unassembled WGS sequence"/>
</dbReference>
<dbReference type="InterPro" id="IPR008822">
    <property type="entry name" value="Endonuclease_RusA-like"/>
</dbReference>
<comment type="caution">
    <text evidence="1">The sequence shown here is derived from an EMBL/GenBank/DDBJ whole genome shotgun (WGS) entry which is preliminary data.</text>
</comment>
<evidence type="ECO:0000313" key="2">
    <source>
        <dbReference type="Proteomes" id="UP001206548"/>
    </source>
</evidence>
<dbReference type="SUPFAM" id="SSF103084">
    <property type="entry name" value="Holliday junction resolvase RusA"/>
    <property type="match status" value="1"/>
</dbReference>
<organism evidence="1 2">
    <name type="scientific">Streptococcus sciuri</name>
    <dbReference type="NCBI Taxonomy" id="2973939"/>
    <lineage>
        <taxon>Bacteria</taxon>
        <taxon>Bacillati</taxon>
        <taxon>Bacillota</taxon>
        <taxon>Bacilli</taxon>
        <taxon>Lactobacillales</taxon>
        <taxon>Streptococcaceae</taxon>
        <taxon>Streptococcus</taxon>
    </lineage>
</organism>
<dbReference type="Pfam" id="PF05866">
    <property type="entry name" value="RusA"/>
    <property type="match status" value="1"/>
</dbReference>
<protein>
    <submittedName>
        <fullName evidence="1">RusA family crossover junction endodeoxyribonuclease</fullName>
    </submittedName>
</protein>
<dbReference type="EMBL" id="JANUXX010000005">
    <property type="protein sequence ID" value="MCS4488395.1"/>
    <property type="molecule type" value="Genomic_DNA"/>
</dbReference>
<dbReference type="RefSeq" id="WP_259138522.1">
    <property type="nucleotide sequence ID" value="NZ_JANUXX010000005.1"/>
</dbReference>
<sequence length="151" mass="17857">MIIIVPFKPKPQERARYSCRGGYAKAYESKPMRDWRNAVTRWFKKNYKGEFYESAVKVDVTFYMEAPLYLCKKPAKRALKKTWEQYYRFTEERIWHDKKVDIDNLVKSVFDSITKSGVVWLDDGLVSCVTARKLYSPKPRIELKIEVAGEV</sequence>
<name>A0ABT2F7D1_9STRE</name>
<dbReference type="Gene3D" id="3.30.1330.70">
    <property type="entry name" value="Holliday junction resolvase RusA"/>
    <property type="match status" value="1"/>
</dbReference>
<reference evidence="1 2" key="1">
    <citation type="journal article" date="2023" name="Int. J. Syst. Evol. Microbiol.">
        <title>Streptococcus sciuri sp. nov., Staphylococcus marylandisciuri sp. nov. and Staphylococcus americanisciuri sp. nov., isolated from faeces of eastern grey squirrel (Sciurus carolinensis).</title>
        <authorList>
            <person name="Volokhov D.V."/>
            <person name="Zagorodnyaya T.A."/>
            <person name="Furtak V.A."/>
            <person name="Nattanmai G."/>
            <person name="Randall L."/>
            <person name="Jose S."/>
            <person name="Gao Y."/>
            <person name="Eisenberg T."/>
            <person name="Delmonte P."/>
            <person name="Blom J."/>
            <person name="Mitchell K.K."/>
        </authorList>
    </citation>
    <scope>NUCLEOTIDE SEQUENCE [LARGE SCALE GENOMIC DNA]</scope>
    <source>
        <strain evidence="1 2">SQ9-PEA</strain>
    </source>
</reference>
<keyword evidence="2" id="KW-1185">Reference proteome</keyword>
<gene>
    <name evidence="1" type="ORF">NXS10_05415</name>
</gene>
<dbReference type="InterPro" id="IPR036614">
    <property type="entry name" value="RusA-like_sf"/>
</dbReference>
<accession>A0ABT2F7D1</accession>
<proteinExistence type="predicted"/>